<keyword evidence="2" id="KW-1185">Reference proteome</keyword>
<sequence>MMSNTLQADYLHDRAKGSIRFRIGAARIKKCKYIVLGVDTCADTVVGDEMRRGISGGQKRRLTTDATVLISLLQPAPETFELLDDIILMAEGKVVYQGLRDHVVEFFADWIQKFKESPLCKKLDEDLSVLYDKSKSHKDALSFNVLLNYLLIFLFFSVQNLLFCYRLLSLTITMNVFLRTQMDIDVLHATYYMGALFFGLMILLIDGIPELSLTTARLPVLFKQKELCFYPAWAYAIPATILKIPLLVIESVTWTCLTYYVIRYSLEAERFFRQLILLFLVHLTSISMFRFLASVFQTLGAVMTVLNTNAAPRSSRAMISQEKLAKIQGSQDSNDGGMVLPFEPLSVAFQDVKCYVDIPGPGVLTTLMGVSGAGKSTLLDVLPRKNGYLLYRGGNKNWWEFVNQVLEIIELDEIKDALVGVPGVIGPSTKQRKQLTVAVELVANPSIIFMDEPTSGFDAQGASIVMRAVKNVVETGRTIVCTDHQPNIDIFEAFDELSSAYSEVELGVDFAQIDTDFALYEHRKALVRELSTPPPGSKDLHFPTRFAQSGLGAIYILCMETELVLLEKSFMNLFRLVHAVIASLLFGVLFWDHGNEIDTQQSLFNMFGAFYVSMIFMASITAQPLYPVLQRSAMLCDRCASLFMSSSNYVRDHHLTDDWILWVRRIRSFGCSTRLFIIMLYCNYLAMLLVALTLTHIVASILSSVFTPYSISFLDSSFLNRKFQNGGFGCIIRFLLLGC</sequence>
<evidence type="ECO:0000313" key="1">
    <source>
        <dbReference type="EMBL" id="KAJ0079258.1"/>
    </source>
</evidence>
<reference evidence="2" key="1">
    <citation type="journal article" date="2023" name="G3 (Bethesda)">
        <title>Genome assembly and association tests identify interacting loci associated with vigor, precocity, and sex in interspecific pistachio rootstocks.</title>
        <authorList>
            <person name="Palmer W."/>
            <person name="Jacygrad E."/>
            <person name="Sagayaradj S."/>
            <person name="Cavanaugh K."/>
            <person name="Han R."/>
            <person name="Bertier L."/>
            <person name="Beede B."/>
            <person name="Kafkas S."/>
            <person name="Golino D."/>
            <person name="Preece J."/>
            <person name="Michelmore R."/>
        </authorList>
    </citation>
    <scope>NUCLEOTIDE SEQUENCE [LARGE SCALE GENOMIC DNA]</scope>
</reference>
<organism evidence="1 2">
    <name type="scientific">Pistacia atlantica</name>
    <dbReference type="NCBI Taxonomy" id="434234"/>
    <lineage>
        <taxon>Eukaryota</taxon>
        <taxon>Viridiplantae</taxon>
        <taxon>Streptophyta</taxon>
        <taxon>Embryophyta</taxon>
        <taxon>Tracheophyta</taxon>
        <taxon>Spermatophyta</taxon>
        <taxon>Magnoliopsida</taxon>
        <taxon>eudicotyledons</taxon>
        <taxon>Gunneridae</taxon>
        <taxon>Pentapetalae</taxon>
        <taxon>rosids</taxon>
        <taxon>malvids</taxon>
        <taxon>Sapindales</taxon>
        <taxon>Anacardiaceae</taxon>
        <taxon>Pistacia</taxon>
    </lineage>
</organism>
<comment type="caution">
    <text evidence="1">The sequence shown here is derived from an EMBL/GenBank/DDBJ whole genome shotgun (WGS) entry which is preliminary data.</text>
</comment>
<name>A0ACC0ZZR1_9ROSI</name>
<protein>
    <submittedName>
        <fullName evidence="1">Uncharacterized protein</fullName>
    </submittedName>
</protein>
<accession>A0ACC0ZZR1</accession>
<dbReference type="EMBL" id="CM047909">
    <property type="protein sequence ID" value="KAJ0079258.1"/>
    <property type="molecule type" value="Genomic_DNA"/>
</dbReference>
<proteinExistence type="predicted"/>
<evidence type="ECO:0000313" key="2">
    <source>
        <dbReference type="Proteomes" id="UP001164250"/>
    </source>
</evidence>
<gene>
    <name evidence="1" type="ORF">Patl1_24289</name>
</gene>
<dbReference type="Proteomes" id="UP001164250">
    <property type="component" value="Chromosome 13"/>
</dbReference>